<dbReference type="InterPro" id="IPR015422">
    <property type="entry name" value="PyrdxlP-dep_Trfase_small"/>
</dbReference>
<proteinExistence type="predicted"/>
<dbReference type="Gene3D" id="3.90.1150.10">
    <property type="entry name" value="Aspartate Aminotransferase, domain 1"/>
    <property type="match status" value="1"/>
</dbReference>
<dbReference type="InterPro" id="IPR015424">
    <property type="entry name" value="PyrdxlP-dep_Trfase"/>
</dbReference>
<dbReference type="Proteomes" id="UP001206483">
    <property type="component" value="Unassembled WGS sequence"/>
</dbReference>
<organism evidence="1 2">
    <name type="scientific">Kitasatospora paracochleata</name>
    <dbReference type="NCBI Taxonomy" id="58354"/>
    <lineage>
        <taxon>Bacteria</taxon>
        <taxon>Bacillati</taxon>
        <taxon>Actinomycetota</taxon>
        <taxon>Actinomycetes</taxon>
        <taxon>Kitasatosporales</taxon>
        <taxon>Streptomycetaceae</taxon>
        <taxon>Kitasatospora</taxon>
    </lineage>
</organism>
<evidence type="ECO:0000313" key="1">
    <source>
        <dbReference type="EMBL" id="MCP2308091.1"/>
    </source>
</evidence>
<accession>A0ABT1ISI6</accession>
<keyword evidence="2" id="KW-1185">Reference proteome</keyword>
<dbReference type="EMBL" id="JAMZDX010000001">
    <property type="protein sequence ID" value="MCP2308091.1"/>
    <property type="molecule type" value="Genomic_DNA"/>
</dbReference>
<gene>
    <name evidence="1" type="ORF">FHR36_001183</name>
</gene>
<dbReference type="Gene3D" id="3.40.640.10">
    <property type="entry name" value="Type I PLP-dependent aspartate aminotransferase-like (Major domain)"/>
    <property type="match status" value="1"/>
</dbReference>
<dbReference type="InterPro" id="IPR015421">
    <property type="entry name" value="PyrdxlP-dep_Trfase_major"/>
</dbReference>
<dbReference type="SUPFAM" id="SSF53383">
    <property type="entry name" value="PLP-dependent transferases"/>
    <property type="match status" value="1"/>
</dbReference>
<name>A0ABT1ISI6_9ACTN</name>
<evidence type="ECO:0000313" key="2">
    <source>
        <dbReference type="Proteomes" id="UP001206483"/>
    </source>
</evidence>
<reference evidence="1 2" key="1">
    <citation type="submission" date="2022-06" db="EMBL/GenBank/DDBJ databases">
        <title>Sequencing the genomes of 1000 actinobacteria strains.</title>
        <authorList>
            <person name="Klenk H.-P."/>
        </authorList>
    </citation>
    <scope>NUCLEOTIDE SEQUENCE [LARGE SCALE GENOMIC DNA]</scope>
    <source>
        <strain evidence="1 2">DSM 41656</strain>
    </source>
</reference>
<protein>
    <submittedName>
        <fullName evidence="1">Histidinol-phosphate/aromatic aminotransferase/cobyric acid decarboxylase-like protein</fullName>
    </submittedName>
</protein>
<comment type="caution">
    <text evidence="1">The sequence shown here is derived from an EMBL/GenBank/DDBJ whole genome shotgun (WGS) entry which is preliminary data.</text>
</comment>
<sequence>MSPEPDLRHHGDAEVRTPGLVDLAVNVRTGTPPDWLRERLAATLGDLAAYPDGTAARAAVAARHRRPVAEVLLTSGAAEAFVLLARVLRPRCWPAYRCRTPPGRPVRPSAPRAWPRPPRWPRRPAASCWCPS</sequence>